<accession>A0AAD7ENA5</accession>
<sequence>MNPFALGGWKNPSNPDAAPPGTTPQPSIFGALPFVTGNASPKFIPFRFTSFSPTILNSTVTGPNSQTYFRVKTDVPTVGRTPPVIEIRDILSKRHTSKWLALSADRSYRTMTARERTFMWTPDGACLGLFSAGLRAPQIYAHVSREEGELVLELRQEAIQLGLLEVCVASALLLQCGREID</sequence>
<evidence type="ECO:0000256" key="1">
    <source>
        <dbReference type="SAM" id="MobiDB-lite"/>
    </source>
</evidence>
<gene>
    <name evidence="2" type="ORF">DFH08DRAFT_964032</name>
</gene>
<name>A0AAD7ENA5_9AGAR</name>
<comment type="caution">
    <text evidence="2">The sequence shown here is derived from an EMBL/GenBank/DDBJ whole genome shotgun (WGS) entry which is preliminary data.</text>
</comment>
<keyword evidence="3" id="KW-1185">Reference proteome</keyword>
<feature type="region of interest" description="Disordered" evidence="1">
    <location>
        <begin position="1"/>
        <end position="25"/>
    </location>
</feature>
<organism evidence="2 3">
    <name type="scientific">Mycena albidolilacea</name>
    <dbReference type="NCBI Taxonomy" id="1033008"/>
    <lineage>
        <taxon>Eukaryota</taxon>
        <taxon>Fungi</taxon>
        <taxon>Dikarya</taxon>
        <taxon>Basidiomycota</taxon>
        <taxon>Agaricomycotina</taxon>
        <taxon>Agaricomycetes</taxon>
        <taxon>Agaricomycetidae</taxon>
        <taxon>Agaricales</taxon>
        <taxon>Marasmiineae</taxon>
        <taxon>Mycenaceae</taxon>
        <taxon>Mycena</taxon>
    </lineage>
</organism>
<dbReference type="Proteomes" id="UP001218218">
    <property type="component" value="Unassembled WGS sequence"/>
</dbReference>
<evidence type="ECO:0000313" key="2">
    <source>
        <dbReference type="EMBL" id="KAJ7340011.1"/>
    </source>
</evidence>
<reference evidence="2" key="1">
    <citation type="submission" date="2023-03" db="EMBL/GenBank/DDBJ databases">
        <title>Massive genome expansion in bonnet fungi (Mycena s.s.) driven by repeated elements and novel gene families across ecological guilds.</title>
        <authorList>
            <consortium name="Lawrence Berkeley National Laboratory"/>
            <person name="Harder C.B."/>
            <person name="Miyauchi S."/>
            <person name="Viragh M."/>
            <person name="Kuo A."/>
            <person name="Thoen E."/>
            <person name="Andreopoulos B."/>
            <person name="Lu D."/>
            <person name="Skrede I."/>
            <person name="Drula E."/>
            <person name="Henrissat B."/>
            <person name="Morin E."/>
            <person name="Kohler A."/>
            <person name="Barry K."/>
            <person name="LaButti K."/>
            <person name="Morin E."/>
            <person name="Salamov A."/>
            <person name="Lipzen A."/>
            <person name="Mereny Z."/>
            <person name="Hegedus B."/>
            <person name="Baldrian P."/>
            <person name="Stursova M."/>
            <person name="Weitz H."/>
            <person name="Taylor A."/>
            <person name="Grigoriev I.V."/>
            <person name="Nagy L.G."/>
            <person name="Martin F."/>
            <person name="Kauserud H."/>
        </authorList>
    </citation>
    <scope>NUCLEOTIDE SEQUENCE</scope>
    <source>
        <strain evidence="2">CBHHK002</strain>
    </source>
</reference>
<proteinExistence type="predicted"/>
<protein>
    <submittedName>
        <fullName evidence="2">Uncharacterized protein</fullName>
    </submittedName>
</protein>
<evidence type="ECO:0000313" key="3">
    <source>
        <dbReference type="Proteomes" id="UP001218218"/>
    </source>
</evidence>
<dbReference type="AlphaFoldDB" id="A0AAD7ENA5"/>
<dbReference type="EMBL" id="JARIHO010000027">
    <property type="protein sequence ID" value="KAJ7340011.1"/>
    <property type="molecule type" value="Genomic_DNA"/>
</dbReference>